<dbReference type="AlphaFoldDB" id="A0AAJ1VA11"/>
<comment type="caution">
    <text evidence="1">The sequence shown here is derived from an EMBL/GenBank/DDBJ whole genome shotgun (WGS) entry which is preliminary data.</text>
</comment>
<dbReference type="Proteomes" id="UP001238973">
    <property type="component" value="Unassembled WGS sequence"/>
</dbReference>
<gene>
    <name evidence="1" type="ORF">QUF85_06100</name>
</gene>
<dbReference type="RefSeq" id="WP_289349139.1">
    <property type="nucleotide sequence ID" value="NZ_JAUCFI010000003.1"/>
</dbReference>
<organism evidence="1 2">
    <name type="scientific">Peribacillus frigoritolerans</name>
    <dbReference type="NCBI Taxonomy" id="450367"/>
    <lineage>
        <taxon>Bacteria</taxon>
        <taxon>Bacillati</taxon>
        <taxon>Bacillota</taxon>
        <taxon>Bacilli</taxon>
        <taxon>Bacillales</taxon>
        <taxon>Bacillaceae</taxon>
        <taxon>Peribacillus</taxon>
    </lineage>
</organism>
<evidence type="ECO:0000313" key="1">
    <source>
        <dbReference type="EMBL" id="MDM5282869.1"/>
    </source>
</evidence>
<protein>
    <submittedName>
        <fullName evidence="1">Uncharacterized protein</fullName>
    </submittedName>
</protein>
<evidence type="ECO:0000313" key="2">
    <source>
        <dbReference type="Proteomes" id="UP001238973"/>
    </source>
</evidence>
<sequence>MTVNHSSVLSVSYFDAYFKLILASREPVVEKAKDFIETNFFKGEACYYGEQTHRNFMTAFNKLKGTTKNS</sequence>
<name>A0AAJ1VA11_9BACI</name>
<accession>A0AAJ1VA11</accession>
<dbReference type="EMBL" id="JAUCFI010000003">
    <property type="protein sequence ID" value="MDM5282869.1"/>
    <property type="molecule type" value="Genomic_DNA"/>
</dbReference>
<reference evidence="1" key="1">
    <citation type="submission" date="2023-06" db="EMBL/GenBank/DDBJ databases">
        <title>Comparative genomics of Bacillaceae isolates and their secondary metabolite potential.</title>
        <authorList>
            <person name="Song L."/>
            <person name="Nielsen L.J."/>
            <person name="Mohite O."/>
            <person name="Xu X."/>
            <person name="Weber T."/>
            <person name="Kovacs A.T."/>
        </authorList>
    </citation>
    <scope>NUCLEOTIDE SEQUENCE</scope>
    <source>
        <strain evidence="1">G1S1</strain>
    </source>
</reference>
<proteinExistence type="predicted"/>